<feature type="domain" description="Polysaccharide export protein N-terminal" evidence="2">
    <location>
        <begin position="73"/>
        <end position="149"/>
    </location>
</feature>
<dbReference type="Pfam" id="PF02563">
    <property type="entry name" value="Poly_export"/>
    <property type="match status" value="2"/>
</dbReference>
<dbReference type="InterPro" id="IPR049712">
    <property type="entry name" value="Poly_export"/>
</dbReference>
<keyword evidence="4" id="KW-1185">Reference proteome</keyword>
<dbReference type="OrthoDB" id="279464at2"/>
<evidence type="ECO:0000256" key="1">
    <source>
        <dbReference type="ARBA" id="ARBA00022729"/>
    </source>
</evidence>
<name>A0A5C5ZTB4_9BACT</name>
<evidence type="ECO:0000313" key="4">
    <source>
        <dbReference type="Proteomes" id="UP000315440"/>
    </source>
</evidence>
<dbReference type="InterPro" id="IPR003715">
    <property type="entry name" value="Poly_export_N"/>
</dbReference>
<organism evidence="3 4">
    <name type="scientific">Pseudobythopirellula maris</name>
    <dbReference type="NCBI Taxonomy" id="2527991"/>
    <lineage>
        <taxon>Bacteria</taxon>
        <taxon>Pseudomonadati</taxon>
        <taxon>Planctomycetota</taxon>
        <taxon>Planctomycetia</taxon>
        <taxon>Pirellulales</taxon>
        <taxon>Lacipirellulaceae</taxon>
        <taxon>Pseudobythopirellula</taxon>
    </lineage>
</organism>
<evidence type="ECO:0000313" key="3">
    <source>
        <dbReference type="EMBL" id="TWT90742.1"/>
    </source>
</evidence>
<dbReference type="PANTHER" id="PTHR33619:SF3">
    <property type="entry name" value="POLYSACCHARIDE EXPORT PROTEIN GFCE-RELATED"/>
    <property type="match status" value="1"/>
</dbReference>
<comment type="caution">
    <text evidence="3">The sequence shown here is derived from an EMBL/GenBank/DDBJ whole genome shotgun (WGS) entry which is preliminary data.</text>
</comment>
<dbReference type="RefSeq" id="WP_146397896.1">
    <property type="nucleotide sequence ID" value="NZ_SJPQ01000001.1"/>
</dbReference>
<dbReference type="PANTHER" id="PTHR33619">
    <property type="entry name" value="POLYSACCHARIDE EXPORT PROTEIN GFCE-RELATED"/>
    <property type="match status" value="1"/>
</dbReference>
<reference evidence="3 4" key="1">
    <citation type="submission" date="2019-02" db="EMBL/GenBank/DDBJ databases">
        <title>Deep-cultivation of Planctomycetes and their phenomic and genomic characterization uncovers novel biology.</title>
        <authorList>
            <person name="Wiegand S."/>
            <person name="Jogler M."/>
            <person name="Boedeker C."/>
            <person name="Pinto D."/>
            <person name="Vollmers J."/>
            <person name="Rivas-Marin E."/>
            <person name="Kohn T."/>
            <person name="Peeters S.H."/>
            <person name="Heuer A."/>
            <person name="Rast P."/>
            <person name="Oberbeckmann S."/>
            <person name="Bunk B."/>
            <person name="Jeske O."/>
            <person name="Meyerdierks A."/>
            <person name="Storesund J.E."/>
            <person name="Kallscheuer N."/>
            <person name="Luecker S."/>
            <person name="Lage O.M."/>
            <person name="Pohl T."/>
            <person name="Merkel B.J."/>
            <person name="Hornburger P."/>
            <person name="Mueller R.-W."/>
            <person name="Bruemmer F."/>
            <person name="Labrenz M."/>
            <person name="Spormann A.M."/>
            <person name="Op Den Camp H."/>
            <person name="Overmann J."/>
            <person name="Amann R."/>
            <person name="Jetten M.S.M."/>
            <person name="Mascher T."/>
            <person name="Medema M.H."/>
            <person name="Devos D.P."/>
            <person name="Kaster A.-K."/>
            <person name="Ovreas L."/>
            <person name="Rohde M."/>
            <person name="Galperin M.Y."/>
            <person name="Jogler C."/>
        </authorList>
    </citation>
    <scope>NUCLEOTIDE SEQUENCE [LARGE SCALE GENOMIC DNA]</scope>
    <source>
        <strain evidence="3 4">Mal64</strain>
    </source>
</reference>
<dbReference type="GO" id="GO:0015159">
    <property type="term" value="F:polysaccharide transmembrane transporter activity"/>
    <property type="evidence" value="ECO:0007669"/>
    <property type="project" value="InterPro"/>
</dbReference>
<dbReference type="AlphaFoldDB" id="A0A5C5ZTB4"/>
<dbReference type="EMBL" id="SJPQ01000001">
    <property type="protein sequence ID" value="TWT90742.1"/>
    <property type="molecule type" value="Genomic_DNA"/>
</dbReference>
<dbReference type="Proteomes" id="UP000315440">
    <property type="component" value="Unassembled WGS sequence"/>
</dbReference>
<sequence>MPHIASHIATLILALTAVSCGGCSWVYPGMRPAGPTPCVPAGTPRELAKVTMPDYIIEPPDILAIQALRLLPKQPYRLQAIDVVSIGASGLLASDPLGGDYSIQPDGTIHFGHNIGAMRAEGLTVAEFEAALLERLRQEYTDPRVWVTVATYADVQQISGEHLVAPDGTVNLGTYGRVRVVGLTVEEARRAIEAHLSQYLESARIVVDVLGYNSKVFYVVTQGAGLGDRVVILPVRGNETVLDAIGQVQGLTSTSSTRMWVARPGGNSCGGDQLLPVDWLAITQRGDVATNYQMLPGDRLFVSEDKLVAFDTALAKVFAPIERVLGVTALGAGTIRAVNNVGNSSNNSGF</sequence>
<feature type="domain" description="Polysaccharide export protein N-terminal" evidence="2">
    <location>
        <begin position="157"/>
        <end position="209"/>
    </location>
</feature>
<keyword evidence="1" id="KW-0732">Signal</keyword>
<evidence type="ECO:0000259" key="2">
    <source>
        <dbReference type="Pfam" id="PF02563"/>
    </source>
</evidence>
<gene>
    <name evidence="3" type="ORF">Mal64_11390</name>
</gene>
<proteinExistence type="predicted"/>
<dbReference type="Gene3D" id="3.10.560.10">
    <property type="entry name" value="Outer membrane lipoprotein wza domain like"/>
    <property type="match status" value="1"/>
</dbReference>
<dbReference type="Gene3D" id="3.30.1950.10">
    <property type="entry name" value="wza like domain"/>
    <property type="match status" value="2"/>
</dbReference>
<accession>A0A5C5ZTB4</accession>
<protein>
    <submittedName>
        <fullName evidence="3">Polysaccharide biosynthesis/export protein</fullName>
    </submittedName>
</protein>